<reference evidence="1 2" key="1">
    <citation type="journal article" date="2021" name="Hortic Res">
        <title>Chromosome-scale assembly of the Dendrobium chrysotoxum genome enhances the understanding of orchid evolution.</title>
        <authorList>
            <person name="Zhang Y."/>
            <person name="Zhang G.Q."/>
            <person name="Zhang D."/>
            <person name="Liu X.D."/>
            <person name="Xu X.Y."/>
            <person name="Sun W.H."/>
            <person name="Yu X."/>
            <person name="Zhu X."/>
            <person name="Wang Z.W."/>
            <person name="Zhao X."/>
            <person name="Zhong W.Y."/>
            <person name="Chen H."/>
            <person name="Yin W.L."/>
            <person name="Huang T."/>
            <person name="Niu S.C."/>
            <person name="Liu Z.J."/>
        </authorList>
    </citation>
    <scope>NUCLEOTIDE SEQUENCE [LARGE SCALE GENOMIC DNA]</scope>
    <source>
        <strain evidence="1">Lindl</strain>
    </source>
</reference>
<protein>
    <submittedName>
        <fullName evidence="1">Uncharacterized protein</fullName>
    </submittedName>
</protein>
<name>A0AAV7FUQ3_DENCH</name>
<accession>A0AAV7FUQ3</accession>
<evidence type="ECO:0000313" key="2">
    <source>
        <dbReference type="Proteomes" id="UP000775213"/>
    </source>
</evidence>
<organism evidence="1 2">
    <name type="scientific">Dendrobium chrysotoxum</name>
    <name type="common">Orchid</name>
    <dbReference type="NCBI Taxonomy" id="161865"/>
    <lineage>
        <taxon>Eukaryota</taxon>
        <taxon>Viridiplantae</taxon>
        <taxon>Streptophyta</taxon>
        <taxon>Embryophyta</taxon>
        <taxon>Tracheophyta</taxon>
        <taxon>Spermatophyta</taxon>
        <taxon>Magnoliopsida</taxon>
        <taxon>Liliopsida</taxon>
        <taxon>Asparagales</taxon>
        <taxon>Orchidaceae</taxon>
        <taxon>Epidendroideae</taxon>
        <taxon>Malaxideae</taxon>
        <taxon>Dendrobiinae</taxon>
        <taxon>Dendrobium</taxon>
    </lineage>
</organism>
<dbReference type="EMBL" id="JAGFBR010000016">
    <property type="protein sequence ID" value="KAH0453450.1"/>
    <property type="molecule type" value="Genomic_DNA"/>
</dbReference>
<proteinExistence type="predicted"/>
<dbReference type="AlphaFoldDB" id="A0AAV7FUQ3"/>
<keyword evidence="2" id="KW-1185">Reference proteome</keyword>
<comment type="caution">
    <text evidence="1">The sequence shown here is derived from an EMBL/GenBank/DDBJ whole genome shotgun (WGS) entry which is preliminary data.</text>
</comment>
<sequence length="94" mass="11693">MREMDLDRLLENERLQMQQIREHDMEELQIDVVNEDSDESPDFNRLLENERLQMQQIRELDMEELQIEVVDETSDDDEDNFLVRTFELLSWWWF</sequence>
<dbReference type="Proteomes" id="UP000775213">
    <property type="component" value="Unassembled WGS sequence"/>
</dbReference>
<gene>
    <name evidence="1" type="ORF">IEQ34_017774</name>
</gene>
<evidence type="ECO:0000313" key="1">
    <source>
        <dbReference type="EMBL" id="KAH0453450.1"/>
    </source>
</evidence>